<dbReference type="CDD" id="cd00431">
    <property type="entry name" value="cysteine_hydrolases"/>
    <property type="match status" value="1"/>
</dbReference>
<dbReference type="InterPro" id="IPR050272">
    <property type="entry name" value="Isochorismatase-like_hydrls"/>
</dbReference>
<keyword evidence="4" id="KW-1185">Reference proteome</keyword>
<dbReference type="Proteomes" id="UP000237682">
    <property type="component" value="Unassembled WGS sequence"/>
</dbReference>
<evidence type="ECO:0000313" key="4">
    <source>
        <dbReference type="Proteomes" id="UP000237682"/>
    </source>
</evidence>
<dbReference type="InterPro" id="IPR036380">
    <property type="entry name" value="Isochorismatase-like_sf"/>
</dbReference>
<dbReference type="GO" id="GO:0016787">
    <property type="term" value="F:hydrolase activity"/>
    <property type="evidence" value="ECO:0007669"/>
    <property type="project" value="UniProtKB-KW"/>
</dbReference>
<sequence length="229" mass="24964">MAGLPAIDAPRGAYRERAIVPARTALLNVDMQNGEFNAQILARARMPGTPEAAKRAFYERIDSVVIPNQARLQEAARAAGIEVIFTVLESLTQDGRDRSLDHKISGLNFPKGCWEAKVIEAVGPRGDEIVIPKTASGIFNATNIEYVLRNLGVEFLVIYGVVTDQCVESAIRDAADRGFLVTQIEDCCAAETPENHIASIESMNGHYCRTRSTDAMIAEIESLSKQSLS</sequence>
<dbReference type="SUPFAM" id="SSF52499">
    <property type="entry name" value="Isochorismatase-like hydrolases"/>
    <property type="match status" value="1"/>
</dbReference>
<dbReference type="AlphaFoldDB" id="A0A2S9QC96"/>
<dbReference type="PANTHER" id="PTHR43540">
    <property type="entry name" value="PEROXYUREIDOACRYLATE/UREIDOACRYLATE AMIDOHYDROLASE-RELATED"/>
    <property type="match status" value="1"/>
</dbReference>
<accession>A0A2S9QC96</accession>
<proteinExistence type="predicted"/>
<evidence type="ECO:0000256" key="1">
    <source>
        <dbReference type="ARBA" id="ARBA00022801"/>
    </source>
</evidence>
<feature type="domain" description="Isochorismatase-like" evidence="2">
    <location>
        <begin position="24"/>
        <end position="210"/>
    </location>
</feature>
<keyword evidence="1 3" id="KW-0378">Hydrolase</keyword>
<dbReference type="InterPro" id="IPR000868">
    <property type="entry name" value="Isochorismatase-like_dom"/>
</dbReference>
<evidence type="ECO:0000313" key="3">
    <source>
        <dbReference type="EMBL" id="PRH86969.1"/>
    </source>
</evidence>
<comment type="caution">
    <text evidence="3">The sequence shown here is derived from an EMBL/GenBank/DDBJ whole genome shotgun (WGS) entry which is preliminary data.</text>
</comment>
<dbReference type="PANTHER" id="PTHR43540:SF1">
    <property type="entry name" value="ISOCHORISMATASE HYDROLASE"/>
    <property type="match status" value="1"/>
</dbReference>
<dbReference type="Pfam" id="PF00857">
    <property type="entry name" value="Isochorismatase"/>
    <property type="match status" value="1"/>
</dbReference>
<dbReference type="EMBL" id="PUEJ01000005">
    <property type="protein sequence ID" value="PRH86969.1"/>
    <property type="molecule type" value="Genomic_DNA"/>
</dbReference>
<reference evidence="3 4" key="1">
    <citation type="submission" date="2018-02" db="EMBL/GenBank/DDBJ databases">
        <title>Whole genome sequencing of endophytic bacterium.</title>
        <authorList>
            <person name="Eedara R."/>
            <person name="Podile A.R."/>
        </authorList>
    </citation>
    <scope>NUCLEOTIDE SEQUENCE [LARGE SCALE GENOMIC DNA]</scope>
    <source>
        <strain evidence="3 4">RP1T</strain>
    </source>
</reference>
<dbReference type="Gene3D" id="3.40.50.850">
    <property type="entry name" value="Isochorismatase-like"/>
    <property type="match status" value="1"/>
</dbReference>
<name>A0A2S9QC96_9HYPH</name>
<dbReference type="RefSeq" id="WP_105863191.1">
    <property type="nucleotide sequence ID" value="NZ_PUEJ01000005.1"/>
</dbReference>
<gene>
    <name evidence="3" type="ORF">C5L14_16965</name>
</gene>
<evidence type="ECO:0000259" key="2">
    <source>
        <dbReference type="Pfam" id="PF00857"/>
    </source>
</evidence>
<organism evidence="3 4">
    <name type="scientific">Labrys okinawensis</name>
    <dbReference type="NCBI Taxonomy" id="346911"/>
    <lineage>
        <taxon>Bacteria</taxon>
        <taxon>Pseudomonadati</taxon>
        <taxon>Pseudomonadota</taxon>
        <taxon>Alphaproteobacteria</taxon>
        <taxon>Hyphomicrobiales</taxon>
        <taxon>Xanthobacteraceae</taxon>
        <taxon>Labrys</taxon>
    </lineage>
</organism>
<dbReference type="OrthoDB" id="9807387at2"/>
<protein>
    <submittedName>
        <fullName evidence="3">Cysteine hydrolase</fullName>
    </submittedName>
</protein>